<dbReference type="EMBL" id="KT454971">
    <property type="protein sequence ID" value="ALI59380.1"/>
    <property type="molecule type" value="Genomic_DNA"/>
</dbReference>
<evidence type="ECO:0000256" key="2">
    <source>
        <dbReference type="ARBA" id="ARBA00023125"/>
    </source>
</evidence>
<organism evidence="8 11">
    <name type="scientific">Pseudomonas aeruginosa</name>
    <dbReference type="NCBI Taxonomy" id="287"/>
    <lineage>
        <taxon>Bacteria</taxon>
        <taxon>Pseudomonadati</taxon>
        <taxon>Pseudomonadota</taxon>
        <taxon>Gammaproteobacteria</taxon>
        <taxon>Pseudomonadales</taxon>
        <taxon>Pseudomonadaceae</taxon>
        <taxon>Pseudomonas</taxon>
    </lineage>
</organism>
<accession>A0A2U2XX25</accession>
<dbReference type="SMART" id="SM00895">
    <property type="entry name" value="FCD"/>
    <property type="match status" value="1"/>
</dbReference>
<dbReference type="GO" id="GO:0003700">
    <property type="term" value="F:DNA-binding transcription factor activity"/>
    <property type="evidence" value="ECO:0007669"/>
    <property type="project" value="InterPro"/>
</dbReference>
<dbReference type="PROSITE" id="PS50949">
    <property type="entry name" value="HTH_GNTR"/>
    <property type="match status" value="1"/>
</dbReference>
<dbReference type="Proteomes" id="UP000045039">
    <property type="component" value="Unassembled WGS sequence"/>
</dbReference>
<reference evidence="6" key="2">
    <citation type="submission" date="2015-06" db="EMBL/GenBank/DDBJ databases">
        <authorList>
            <person name="Radhakrishnan R."/>
            <person name="Underwood A."/>
            <person name="Al-Shahib A."/>
        </authorList>
    </citation>
    <scope>NUCLEOTIDE SEQUENCE</scope>
    <source>
        <strain evidence="6">P19_London_7_VIM_2_05_10</strain>
    </source>
</reference>
<dbReference type="GO" id="GO:0003677">
    <property type="term" value="F:DNA binding"/>
    <property type="evidence" value="ECO:0007669"/>
    <property type="project" value="UniProtKB-KW"/>
</dbReference>
<dbReference type="Pfam" id="PF00392">
    <property type="entry name" value="GntR"/>
    <property type="match status" value="1"/>
</dbReference>
<name>A0A2U2XX25_PSEAI</name>
<evidence type="ECO:0000313" key="5">
    <source>
        <dbReference type="EMBL" id="ALI59380.1"/>
    </source>
</evidence>
<dbReference type="Proteomes" id="UP000284767">
    <property type="component" value="Unassembled WGS sequence"/>
</dbReference>
<dbReference type="InterPro" id="IPR036390">
    <property type="entry name" value="WH_DNA-bd_sf"/>
</dbReference>
<reference evidence="8 11" key="4">
    <citation type="submission" date="2017-08" db="EMBL/GenBank/DDBJ databases">
        <authorList>
            <person name="Feschi L."/>
            <person name="Jeukens J."/>
            <person name="Emond-Rheault J.-G."/>
            <person name="Kukavica-Ibrulj I."/>
            <person name="Boyle B."/>
            <person name="Levesque R.C."/>
        </authorList>
    </citation>
    <scope>NUCLEOTIDE SEQUENCE [LARGE SCALE GENOMIC DNA]</scope>
    <source>
        <strain evidence="8 11">PA-W36</strain>
    </source>
</reference>
<sequence length="218" mass="24831">MTVIQQAEERLRRLILDMEIGPGERLTERWLEGQTGASRSSIRTALVRLEAEGLVAREGRGWLVPPIDLQEIEQLFVYREMLEVTAVRLGGKEAEESYLREGEAILDAVPINASAEETESAGRQFHLWIAGLARNEFISRGLGEALTRLQRVRWLESQPEHHGWAEHRAIIAALRACDIERAAGMVESHVRETRDRLLETLRKDRRSLRARGITILPE</sequence>
<dbReference type="Proteomes" id="UP000644192">
    <property type="component" value="Unassembled WGS sequence"/>
</dbReference>
<proteinExistence type="predicted"/>
<evidence type="ECO:0000256" key="3">
    <source>
        <dbReference type="ARBA" id="ARBA00023163"/>
    </source>
</evidence>
<evidence type="ECO:0000313" key="10">
    <source>
        <dbReference type="Proteomes" id="UP000045039"/>
    </source>
</evidence>
<dbReference type="InterPro" id="IPR008920">
    <property type="entry name" value="TF_FadR/GntR_C"/>
</dbReference>
<gene>
    <name evidence="5" type="primary">lutR</name>
    <name evidence="5" type="ORF">CCBH4851_00682</name>
    <name evidence="7" type="ORF">GUL26_12595</name>
    <name evidence="8" type="ORF">IPC1295_01320</name>
    <name evidence="9" type="ORF">L4V69_15200</name>
    <name evidence="6" type="ORF">PAERUG_P19_London_7_VIM_2_05_10_02579</name>
</gene>
<dbReference type="PANTHER" id="PTHR43537">
    <property type="entry name" value="TRANSCRIPTIONAL REGULATOR, GNTR FAMILY"/>
    <property type="match status" value="1"/>
</dbReference>
<evidence type="ECO:0000313" key="7">
    <source>
        <dbReference type="EMBL" id="MZZ13086.1"/>
    </source>
</evidence>
<dbReference type="InterPro" id="IPR011711">
    <property type="entry name" value="GntR_C"/>
</dbReference>
<dbReference type="EMBL" id="CVVU01000177">
    <property type="protein sequence ID" value="CRO81459.1"/>
    <property type="molecule type" value="Genomic_DNA"/>
</dbReference>
<dbReference type="SUPFAM" id="SSF48008">
    <property type="entry name" value="GntR ligand-binding domain-like"/>
    <property type="match status" value="1"/>
</dbReference>
<dbReference type="RefSeq" id="WP_003116580.1">
    <property type="nucleotide sequence ID" value="NZ_AP014622.1"/>
</dbReference>
<keyword evidence="2" id="KW-0238">DNA-binding</keyword>
<dbReference type="InterPro" id="IPR000524">
    <property type="entry name" value="Tscrpt_reg_HTH_GntR"/>
</dbReference>
<evidence type="ECO:0000313" key="6">
    <source>
        <dbReference type="EMBL" id="CRO81459.1"/>
    </source>
</evidence>
<dbReference type="SMART" id="SM00345">
    <property type="entry name" value="HTH_GNTR"/>
    <property type="match status" value="1"/>
</dbReference>
<keyword evidence="3" id="KW-0804">Transcription</keyword>
<dbReference type="Proteomes" id="UP001297540">
    <property type="component" value="Chromosome"/>
</dbReference>
<dbReference type="PANTHER" id="PTHR43537:SF45">
    <property type="entry name" value="GNTR FAMILY REGULATORY PROTEIN"/>
    <property type="match status" value="1"/>
</dbReference>
<reference evidence="7" key="6">
    <citation type="submission" date="2020-01" db="EMBL/GenBank/DDBJ databases">
        <title>Bacteria Cultured from War Wounds Associated with the Conflict in Eastern Ukraine.</title>
        <authorList>
            <person name="Snesrud E."/>
            <person name="Galac M.R."/>
            <person name="Mc Gann P."/>
            <person name="Valentine K."/>
            <person name="Viacheslav K."/>
        </authorList>
    </citation>
    <scope>NUCLEOTIDE SEQUENCE</scope>
    <source>
        <strain evidence="7">VNMU148</strain>
    </source>
</reference>
<dbReference type="EMBL" id="NSNE01000001">
    <property type="protein sequence ID" value="RPM23172.1"/>
    <property type="molecule type" value="Genomic_DNA"/>
</dbReference>
<keyword evidence="1" id="KW-0805">Transcription regulation</keyword>
<evidence type="ECO:0000256" key="1">
    <source>
        <dbReference type="ARBA" id="ARBA00023015"/>
    </source>
</evidence>
<dbReference type="Gene3D" id="1.10.10.10">
    <property type="entry name" value="Winged helix-like DNA-binding domain superfamily/Winged helix DNA-binding domain"/>
    <property type="match status" value="1"/>
</dbReference>
<reference evidence="8 11" key="5">
    <citation type="submission" date="2019-01" db="EMBL/GenBank/DDBJ databases">
        <title>The Pseudomonas aeruginosa pan-genome provides new insights on its population structure, horizontal gene transfer and pathogenicity.</title>
        <authorList>
            <person name="Freschi L."/>
            <person name="Vincent A.T."/>
            <person name="Jeukens J."/>
            <person name="Emond-Rheault J.-G."/>
            <person name="Kukavica-Ibrulj I."/>
            <person name="Dupont M.-J."/>
            <person name="Charette S.J."/>
            <person name="Boyle B."/>
            <person name="Levesque R.C."/>
        </authorList>
    </citation>
    <scope>NUCLEOTIDE SEQUENCE [LARGE SCALE GENOMIC DNA]</scope>
    <source>
        <strain evidence="8 11">PA-W36</strain>
    </source>
</reference>
<evidence type="ECO:0000313" key="11">
    <source>
        <dbReference type="Proteomes" id="UP000284767"/>
    </source>
</evidence>
<dbReference type="PATRIC" id="fig|287.1479.peg.335"/>
<dbReference type="InterPro" id="IPR036388">
    <property type="entry name" value="WH-like_DNA-bd_sf"/>
</dbReference>
<reference evidence="10" key="1">
    <citation type="submission" date="2015-06" db="EMBL/GenBank/DDBJ databases">
        <authorList>
            <person name="Radhakrishnan Rajesh"/>
            <person name="Underwood Anthony"/>
            <person name="Al-Shahib Ali"/>
        </authorList>
    </citation>
    <scope>NUCLEOTIDE SEQUENCE [LARGE SCALE GENOMIC DNA]</scope>
    <source>
        <strain evidence="10">P19_London_7_VIM_2_05_10</strain>
    </source>
</reference>
<protein>
    <submittedName>
        <fullName evidence="8">GntR family transcriptional regulator</fullName>
    </submittedName>
    <submittedName>
        <fullName evidence="5">HTH-type transcriptional regulator LutR</fullName>
    </submittedName>
</protein>
<dbReference type="EMBL" id="CP136986">
    <property type="protein sequence ID" value="WOS80443.1"/>
    <property type="molecule type" value="Genomic_DNA"/>
</dbReference>
<evidence type="ECO:0000313" key="9">
    <source>
        <dbReference type="EMBL" id="WOS80443.1"/>
    </source>
</evidence>
<dbReference type="EMBL" id="WXZT01000006">
    <property type="protein sequence ID" value="MZZ13086.1"/>
    <property type="molecule type" value="Genomic_DNA"/>
</dbReference>
<dbReference type="Pfam" id="PF07729">
    <property type="entry name" value="FCD"/>
    <property type="match status" value="1"/>
</dbReference>
<reference evidence="9" key="8">
    <citation type="submission" date="2023-10" db="EMBL/GenBank/DDBJ databases">
        <title>Pathogen: clinical or host-associated sample.</title>
        <authorList>
            <person name="Hergert J."/>
            <person name="Casey R."/>
            <person name="Wagner J."/>
            <person name="Young E.L."/>
            <person name="Oakeson K.F."/>
        </authorList>
    </citation>
    <scope>NUCLEOTIDE SEQUENCE</scope>
    <source>
        <strain evidence="9">2021CK-01020</strain>
    </source>
</reference>
<dbReference type="Gene3D" id="1.20.120.530">
    <property type="entry name" value="GntR ligand-binding domain-like"/>
    <property type="match status" value="1"/>
</dbReference>
<reference evidence="5" key="3">
    <citation type="submission" date="2015-08" db="EMBL/GenBank/DDBJ databases">
        <title>Pseudomonas aeruginosa strain CCBH4851 chromosome region.</title>
        <authorList>
            <person name="Silveira M.C."/>
            <person name="Carvalho-Assef A.P.D."/>
            <person name="Albano R.M."/>
        </authorList>
    </citation>
    <scope>NUCLEOTIDE SEQUENCE</scope>
    <source>
        <strain evidence="5">CCBH4851</strain>
    </source>
</reference>
<evidence type="ECO:0000313" key="8">
    <source>
        <dbReference type="EMBL" id="RPM23172.1"/>
    </source>
</evidence>
<reference evidence="9" key="7">
    <citation type="submission" date="2023-06" db="EMBL/GenBank/DDBJ databases">
        <authorList>
            <consortium name="Clinical and Environmental Microbiology Branch: Whole genome sequencing antimicrobial resistance pathogens in the healthcare setting"/>
        </authorList>
    </citation>
    <scope>NUCLEOTIDE SEQUENCE</scope>
    <source>
        <strain evidence="9">2021CK-01020</strain>
    </source>
</reference>
<dbReference type="AlphaFoldDB" id="A0A2U2XX25"/>
<dbReference type="SUPFAM" id="SSF46785">
    <property type="entry name" value="Winged helix' DNA-binding domain"/>
    <property type="match status" value="1"/>
</dbReference>
<feature type="domain" description="HTH gntR-type" evidence="4">
    <location>
        <begin position="1"/>
        <end position="67"/>
    </location>
</feature>
<evidence type="ECO:0000259" key="4">
    <source>
        <dbReference type="PROSITE" id="PS50949"/>
    </source>
</evidence>